<sequence length="103" mass="11662">MNPFATSEPSGKENTAAADDMFRAEYQPIERDERETQELLQLSRLEGRDPLQDAVAGRLALDRLDAAADSDADPARAKWADELRRELRERFNDIAPTKFELGK</sequence>
<protein>
    <submittedName>
        <fullName evidence="1">Uncharacterized protein</fullName>
    </submittedName>
</protein>
<comment type="caution">
    <text evidence="1">The sequence shown here is derived from an EMBL/GenBank/DDBJ whole genome shotgun (WGS) entry which is preliminary data.</text>
</comment>
<gene>
    <name evidence="1" type="ORF">Pla144_09990</name>
</gene>
<accession>A0A5C6CZ97</accession>
<evidence type="ECO:0000313" key="2">
    <source>
        <dbReference type="Proteomes" id="UP000318437"/>
    </source>
</evidence>
<dbReference type="RefSeq" id="WP_146448225.1">
    <property type="nucleotide sequence ID" value="NZ_SJPS01000001.1"/>
</dbReference>
<keyword evidence="2" id="KW-1185">Reference proteome</keyword>
<dbReference type="OrthoDB" id="10016857at2"/>
<name>A0A5C6CZ97_9BACT</name>
<evidence type="ECO:0000313" key="1">
    <source>
        <dbReference type="EMBL" id="TWU30213.1"/>
    </source>
</evidence>
<organism evidence="1 2">
    <name type="scientific">Bythopirellula polymerisocia</name>
    <dbReference type="NCBI Taxonomy" id="2528003"/>
    <lineage>
        <taxon>Bacteria</taxon>
        <taxon>Pseudomonadati</taxon>
        <taxon>Planctomycetota</taxon>
        <taxon>Planctomycetia</taxon>
        <taxon>Pirellulales</taxon>
        <taxon>Lacipirellulaceae</taxon>
        <taxon>Bythopirellula</taxon>
    </lineage>
</organism>
<dbReference type="EMBL" id="SJPS01000001">
    <property type="protein sequence ID" value="TWU30213.1"/>
    <property type="molecule type" value="Genomic_DNA"/>
</dbReference>
<dbReference type="Proteomes" id="UP000318437">
    <property type="component" value="Unassembled WGS sequence"/>
</dbReference>
<proteinExistence type="predicted"/>
<dbReference type="AlphaFoldDB" id="A0A5C6CZ97"/>
<reference evidence="1 2" key="1">
    <citation type="submission" date="2019-02" db="EMBL/GenBank/DDBJ databases">
        <title>Deep-cultivation of Planctomycetes and their phenomic and genomic characterization uncovers novel biology.</title>
        <authorList>
            <person name="Wiegand S."/>
            <person name="Jogler M."/>
            <person name="Boedeker C."/>
            <person name="Pinto D."/>
            <person name="Vollmers J."/>
            <person name="Rivas-Marin E."/>
            <person name="Kohn T."/>
            <person name="Peeters S.H."/>
            <person name="Heuer A."/>
            <person name="Rast P."/>
            <person name="Oberbeckmann S."/>
            <person name="Bunk B."/>
            <person name="Jeske O."/>
            <person name="Meyerdierks A."/>
            <person name="Storesund J.E."/>
            <person name="Kallscheuer N."/>
            <person name="Luecker S."/>
            <person name="Lage O.M."/>
            <person name="Pohl T."/>
            <person name="Merkel B.J."/>
            <person name="Hornburger P."/>
            <person name="Mueller R.-W."/>
            <person name="Bruemmer F."/>
            <person name="Labrenz M."/>
            <person name="Spormann A.M."/>
            <person name="Op Den Camp H."/>
            <person name="Overmann J."/>
            <person name="Amann R."/>
            <person name="Jetten M.S.M."/>
            <person name="Mascher T."/>
            <person name="Medema M.H."/>
            <person name="Devos D.P."/>
            <person name="Kaster A.-K."/>
            <person name="Ovreas L."/>
            <person name="Rohde M."/>
            <person name="Galperin M.Y."/>
            <person name="Jogler C."/>
        </authorList>
    </citation>
    <scope>NUCLEOTIDE SEQUENCE [LARGE SCALE GENOMIC DNA]</scope>
    <source>
        <strain evidence="1 2">Pla144</strain>
    </source>
</reference>